<dbReference type="EMBL" id="JAKGAS010000001">
    <property type="protein sequence ID" value="MCF2946505.1"/>
    <property type="molecule type" value="Genomic_DNA"/>
</dbReference>
<evidence type="ECO:0000256" key="1">
    <source>
        <dbReference type="SAM" id="Phobius"/>
    </source>
</evidence>
<gene>
    <name evidence="2" type="ORF">L0668_00130</name>
</gene>
<keyword evidence="3" id="KW-1185">Reference proteome</keyword>
<sequence>MPQFASIGAEDSEALVGVDYYFNGEGTPLPNPLPENGYSLKLETQATGEANISFALALEDGQGSTNIDEFDIVEDTQVELDLLANDRGSVDIKVDVELEAGITHQTSRLIKASNVLTLDSSSLEITQQPANGTASVSQGKVIYTPLDNYAGADAFYYRVADDKGVLSVATAVELNIVNTNDVPVVSVEPNSEARAGESVTLVATVTDPDDTDIQLTWRQTAGTIVEFEQQGQSLVFSLPSDFDSQQLIFAVFASDGESQSEEATTSIDVKRINGGGIGLMSIFLTLILLSRLGYKFNKVRAIT</sequence>
<evidence type="ECO:0000313" key="2">
    <source>
        <dbReference type="EMBL" id="MCF2946505.1"/>
    </source>
</evidence>
<dbReference type="Gene3D" id="2.60.40.3440">
    <property type="match status" value="1"/>
</dbReference>
<evidence type="ECO:0000313" key="3">
    <source>
        <dbReference type="Proteomes" id="UP001521137"/>
    </source>
</evidence>
<keyword evidence="1" id="KW-0472">Membrane</keyword>
<reference evidence="2 3" key="1">
    <citation type="submission" date="2022-01" db="EMBL/GenBank/DDBJ databases">
        <title>Paraglaciecola sp. G1-23.</title>
        <authorList>
            <person name="Jin M.S."/>
            <person name="Han D.M."/>
            <person name="Kim H.M."/>
            <person name="Jeon C.O."/>
        </authorList>
    </citation>
    <scope>NUCLEOTIDE SEQUENCE [LARGE SCALE GENOMIC DNA]</scope>
    <source>
        <strain evidence="2 3">G1-23</strain>
    </source>
</reference>
<dbReference type="Gene3D" id="2.60.40.10">
    <property type="entry name" value="Immunoglobulins"/>
    <property type="match status" value="1"/>
</dbReference>
<protein>
    <submittedName>
        <fullName evidence="2">Ig-like domain-containing protein</fullName>
    </submittedName>
</protein>
<accession>A0ABS9D0P5</accession>
<name>A0ABS9D0P5_9ALTE</name>
<dbReference type="Pfam" id="PF17963">
    <property type="entry name" value="Big_9"/>
    <property type="match status" value="1"/>
</dbReference>
<keyword evidence="1" id="KW-1133">Transmembrane helix</keyword>
<dbReference type="InterPro" id="IPR013783">
    <property type="entry name" value="Ig-like_fold"/>
</dbReference>
<dbReference type="Proteomes" id="UP001521137">
    <property type="component" value="Unassembled WGS sequence"/>
</dbReference>
<feature type="transmembrane region" description="Helical" evidence="1">
    <location>
        <begin position="274"/>
        <end position="294"/>
    </location>
</feature>
<keyword evidence="1" id="KW-0812">Transmembrane</keyword>
<comment type="caution">
    <text evidence="2">The sequence shown here is derived from an EMBL/GenBank/DDBJ whole genome shotgun (WGS) entry which is preliminary data.</text>
</comment>
<proteinExistence type="predicted"/>
<organism evidence="2 3">
    <name type="scientific">Paraglaciecola algarum</name>
    <dbReference type="NCBI Taxonomy" id="3050085"/>
    <lineage>
        <taxon>Bacteria</taxon>
        <taxon>Pseudomonadati</taxon>
        <taxon>Pseudomonadota</taxon>
        <taxon>Gammaproteobacteria</taxon>
        <taxon>Alteromonadales</taxon>
        <taxon>Alteromonadaceae</taxon>
        <taxon>Paraglaciecola</taxon>
    </lineage>
</organism>